<dbReference type="EMBL" id="UYYA01003887">
    <property type="protein sequence ID" value="VDM57281.1"/>
    <property type="molecule type" value="Genomic_DNA"/>
</dbReference>
<dbReference type="WBParaSite" id="ACOC_0000569501-mRNA-1">
    <property type="protein sequence ID" value="ACOC_0000569501-mRNA-1"/>
    <property type="gene ID" value="ACOC_0000569501"/>
</dbReference>
<evidence type="ECO:0000313" key="4">
    <source>
        <dbReference type="WBParaSite" id="ACOC_0000569501-mRNA-1"/>
    </source>
</evidence>
<reference evidence="4" key="1">
    <citation type="submission" date="2017-02" db="UniProtKB">
        <authorList>
            <consortium name="WormBaseParasite"/>
        </authorList>
    </citation>
    <scope>IDENTIFICATION</scope>
</reference>
<protein>
    <submittedName>
        <fullName evidence="4">Secreted protein</fullName>
    </submittedName>
</protein>
<sequence>MTCPLAITMLTFSGIVARTISKQTKNVGVSCDSDLVTATTRTRTAVPEPLRDICNYLESGESLTRLRTQVIMDIWPDPKLHDRK</sequence>
<evidence type="ECO:0000256" key="1">
    <source>
        <dbReference type="SAM" id="SignalP"/>
    </source>
</evidence>
<reference evidence="2 3" key="2">
    <citation type="submission" date="2018-11" db="EMBL/GenBank/DDBJ databases">
        <authorList>
            <consortium name="Pathogen Informatics"/>
        </authorList>
    </citation>
    <scope>NUCLEOTIDE SEQUENCE [LARGE SCALE GENOMIC DNA]</scope>
    <source>
        <strain evidence="2 3">Costa Rica</strain>
    </source>
</reference>
<keyword evidence="3" id="KW-1185">Reference proteome</keyword>
<dbReference type="Proteomes" id="UP000267027">
    <property type="component" value="Unassembled WGS sequence"/>
</dbReference>
<name>A0A0R3PLP5_ANGCS</name>
<feature type="chain" id="PRO_5043130177" evidence="1">
    <location>
        <begin position="18"/>
        <end position="84"/>
    </location>
</feature>
<feature type="signal peptide" evidence="1">
    <location>
        <begin position="1"/>
        <end position="17"/>
    </location>
</feature>
<organism evidence="4">
    <name type="scientific">Angiostrongylus costaricensis</name>
    <name type="common">Nematode worm</name>
    <dbReference type="NCBI Taxonomy" id="334426"/>
    <lineage>
        <taxon>Eukaryota</taxon>
        <taxon>Metazoa</taxon>
        <taxon>Ecdysozoa</taxon>
        <taxon>Nematoda</taxon>
        <taxon>Chromadorea</taxon>
        <taxon>Rhabditida</taxon>
        <taxon>Rhabditina</taxon>
        <taxon>Rhabditomorpha</taxon>
        <taxon>Strongyloidea</taxon>
        <taxon>Metastrongylidae</taxon>
        <taxon>Angiostrongylus</taxon>
    </lineage>
</organism>
<evidence type="ECO:0000313" key="3">
    <source>
        <dbReference type="Proteomes" id="UP000267027"/>
    </source>
</evidence>
<keyword evidence="1" id="KW-0732">Signal</keyword>
<gene>
    <name evidence="2" type="ORF">ACOC_LOCUS5696</name>
</gene>
<evidence type="ECO:0000313" key="2">
    <source>
        <dbReference type="EMBL" id="VDM57281.1"/>
    </source>
</evidence>
<accession>A0A0R3PLP5</accession>
<dbReference type="AlphaFoldDB" id="A0A0R3PLP5"/>
<proteinExistence type="predicted"/>